<evidence type="ECO:0000256" key="3">
    <source>
        <dbReference type="ARBA" id="ARBA00022448"/>
    </source>
</evidence>
<dbReference type="GO" id="GO:0015288">
    <property type="term" value="F:porin activity"/>
    <property type="evidence" value="ECO:0007669"/>
    <property type="project" value="UniProtKB-KW"/>
</dbReference>
<evidence type="ECO:0000256" key="10">
    <source>
        <dbReference type="ARBA" id="ARBA00023114"/>
    </source>
</evidence>
<keyword evidence="10" id="KW-0626">Porin</keyword>
<dbReference type="GO" id="GO:0006811">
    <property type="term" value="P:monoatomic ion transport"/>
    <property type="evidence" value="ECO:0007669"/>
    <property type="project" value="UniProtKB-KW"/>
</dbReference>
<evidence type="ECO:0000256" key="7">
    <source>
        <dbReference type="ARBA" id="ARBA00022729"/>
    </source>
</evidence>
<keyword evidence="14" id="KW-0449">Lipoprotein</keyword>
<dbReference type="PANTHER" id="PTHR33619:SF3">
    <property type="entry name" value="POLYSACCHARIDE EXPORT PROTEIN GFCE-RELATED"/>
    <property type="match status" value="1"/>
</dbReference>
<proteinExistence type="inferred from homology"/>
<keyword evidence="19" id="KW-1185">Reference proteome</keyword>
<dbReference type="Pfam" id="PF22461">
    <property type="entry name" value="SLBB_2"/>
    <property type="match status" value="1"/>
</dbReference>
<keyword evidence="12" id="KW-0564">Palmitate</keyword>
<dbReference type="OrthoDB" id="662756at2"/>
<evidence type="ECO:0000259" key="16">
    <source>
        <dbReference type="Pfam" id="PF02563"/>
    </source>
</evidence>
<feature type="domain" description="SLBB" evidence="17">
    <location>
        <begin position="138"/>
        <end position="217"/>
    </location>
</feature>
<keyword evidence="3" id="KW-0813">Transport</keyword>
<dbReference type="Gene3D" id="3.10.560.10">
    <property type="entry name" value="Outer membrane lipoprotein wza domain like"/>
    <property type="match status" value="1"/>
</dbReference>
<keyword evidence="11 15" id="KW-0472">Membrane</keyword>
<evidence type="ECO:0000256" key="9">
    <source>
        <dbReference type="ARBA" id="ARBA00023065"/>
    </source>
</evidence>
<keyword evidence="13" id="KW-0998">Cell outer membrane</keyword>
<evidence type="ECO:0000313" key="19">
    <source>
        <dbReference type="Proteomes" id="UP000253410"/>
    </source>
</evidence>
<dbReference type="RefSeq" id="WP_113613958.1">
    <property type="nucleotide sequence ID" value="NZ_QFFJ01000001.1"/>
</dbReference>
<evidence type="ECO:0000256" key="14">
    <source>
        <dbReference type="ARBA" id="ARBA00023288"/>
    </source>
</evidence>
<dbReference type="GO" id="GO:0009279">
    <property type="term" value="C:cell outer membrane"/>
    <property type="evidence" value="ECO:0007669"/>
    <property type="project" value="UniProtKB-SubCell"/>
</dbReference>
<evidence type="ECO:0000259" key="17">
    <source>
        <dbReference type="Pfam" id="PF22461"/>
    </source>
</evidence>
<evidence type="ECO:0000256" key="13">
    <source>
        <dbReference type="ARBA" id="ARBA00023237"/>
    </source>
</evidence>
<evidence type="ECO:0000256" key="11">
    <source>
        <dbReference type="ARBA" id="ARBA00023136"/>
    </source>
</evidence>
<accession>A0A365XYD1</accession>
<dbReference type="PANTHER" id="PTHR33619">
    <property type="entry name" value="POLYSACCHARIDE EXPORT PROTEIN GFCE-RELATED"/>
    <property type="match status" value="1"/>
</dbReference>
<name>A0A365XYD1_9BACT</name>
<dbReference type="GO" id="GO:0015159">
    <property type="term" value="F:polysaccharide transmembrane transporter activity"/>
    <property type="evidence" value="ECO:0007669"/>
    <property type="project" value="InterPro"/>
</dbReference>
<keyword evidence="9" id="KW-0406">Ion transport</keyword>
<dbReference type="InterPro" id="IPR003715">
    <property type="entry name" value="Poly_export_N"/>
</dbReference>
<dbReference type="AlphaFoldDB" id="A0A365XYD1"/>
<keyword evidence="4" id="KW-1134">Transmembrane beta strand</keyword>
<dbReference type="InterPro" id="IPR054765">
    <property type="entry name" value="SLBB_dom"/>
</dbReference>
<evidence type="ECO:0008006" key="20">
    <source>
        <dbReference type="Google" id="ProtNLM"/>
    </source>
</evidence>
<evidence type="ECO:0000256" key="12">
    <source>
        <dbReference type="ARBA" id="ARBA00023139"/>
    </source>
</evidence>
<evidence type="ECO:0000256" key="15">
    <source>
        <dbReference type="SAM" id="Phobius"/>
    </source>
</evidence>
<keyword evidence="7" id="KW-0732">Signal</keyword>
<evidence type="ECO:0000256" key="2">
    <source>
        <dbReference type="ARBA" id="ARBA00009450"/>
    </source>
</evidence>
<dbReference type="EMBL" id="QFFJ01000001">
    <property type="protein sequence ID" value="RBL91362.1"/>
    <property type="molecule type" value="Genomic_DNA"/>
</dbReference>
<comment type="similarity">
    <text evidence="2">Belongs to the BexD/CtrA/VexA family.</text>
</comment>
<comment type="subcellular location">
    <subcellularLocation>
        <location evidence="1">Cell outer membrane</location>
        <topology evidence="1">Multi-pass membrane protein</topology>
    </subcellularLocation>
</comment>
<dbReference type="Pfam" id="PF02563">
    <property type="entry name" value="Poly_export"/>
    <property type="match status" value="1"/>
</dbReference>
<evidence type="ECO:0000256" key="4">
    <source>
        <dbReference type="ARBA" id="ARBA00022452"/>
    </source>
</evidence>
<dbReference type="InterPro" id="IPR049712">
    <property type="entry name" value="Poly_export"/>
</dbReference>
<evidence type="ECO:0000313" key="18">
    <source>
        <dbReference type="EMBL" id="RBL91362.1"/>
    </source>
</evidence>
<protein>
    <recommendedName>
        <fullName evidence="20">Sugar transporter</fullName>
    </recommendedName>
</protein>
<keyword evidence="5" id="KW-0762">Sugar transport</keyword>
<evidence type="ECO:0000256" key="5">
    <source>
        <dbReference type="ARBA" id="ARBA00022597"/>
    </source>
</evidence>
<dbReference type="Proteomes" id="UP000253410">
    <property type="component" value="Unassembled WGS sequence"/>
</dbReference>
<dbReference type="Gene3D" id="3.30.1950.10">
    <property type="entry name" value="wza like domain"/>
    <property type="match status" value="1"/>
</dbReference>
<keyword evidence="6 15" id="KW-0812">Transmembrane</keyword>
<sequence>MQSFRIILLVLSVYLAGCTGSRKITYFNDIAAKTGTDSLEKCPQLRIQPGDVLQINVSTPDKDVSQLFNPNLVSPPNPSGTGIDQGYLVDSTGYISLPIIGKLYVRDKTTKVINEEVTAELSKTLRNVYVSTRMVNFKVSVLGDVAHPGTFRIGAERASILDALSMAGDMNPSAIRKDVMVIRETDGVKYYTTLDLNSSKTLRSPYYYLANNDVIYIKPGPGKELGNSRILPLLPVILSVISLATTIVLLSK</sequence>
<gene>
    <name evidence="18" type="ORF">DF182_01695</name>
</gene>
<feature type="transmembrane region" description="Helical" evidence="15">
    <location>
        <begin position="230"/>
        <end position="250"/>
    </location>
</feature>
<evidence type="ECO:0000256" key="6">
    <source>
        <dbReference type="ARBA" id="ARBA00022692"/>
    </source>
</evidence>
<reference evidence="18 19" key="1">
    <citation type="submission" date="2018-05" db="EMBL/GenBank/DDBJ databases">
        <title>Chitinophaga sp. K3CV102501T nov., isolated from isolated from a monsoon evergreen broad-leaved forest soil.</title>
        <authorList>
            <person name="Lv Y."/>
        </authorList>
    </citation>
    <scope>NUCLEOTIDE SEQUENCE [LARGE SCALE GENOMIC DNA]</scope>
    <source>
        <strain evidence="18 19">GDMCC 1.1325</strain>
    </source>
</reference>
<comment type="caution">
    <text evidence="18">The sequence shown here is derived from an EMBL/GenBank/DDBJ whole genome shotgun (WGS) entry which is preliminary data.</text>
</comment>
<keyword evidence="8" id="KW-0625">Polysaccharide transport</keyword>
<keyword evidence="15" id="KW-1133">Transmembrane helix</keyword>
<evidence type="ECO:0000256" key="8">
    <source>
        <dbReference type="ARBA" id="ARBA00023047"/>
    </source>
</evidence>
<feature type="domain" description="Polysaccharide export protein N-terminal" evidence="16">
    <location>
        <begin position="43"/>
        <end position="134"/>
    </location>
</feature>
<dbReference type="GO" id="GO:0046930">
    <property type="term" value="C:pore complex"/>
    <property type="evidence" value="ECO:0007669"/>
    <property type="project" value="UniProtKB-KW"/>
</dbReference>
<organism evidence="18 19">
    <name type="scientific">Chitinophaga flava</name>
    <dbReference type="NCBI Taxonomy" id="2259036"/>
    <lineage>
        <taxon>Bacteria</taxon>
        <taxon>Pseudomonadati</taxon>
        <taxon>Bacteroidota</taxon>
        <taxon>Chitinophagia</taxon>
        <taxon>Chitinophagales</taxon>
        <taxon>Chitinophagaceae</taxon>
        <taxon>Chitinophaga</taxon>
    </lineage>
</organism>
<evidence type="ECO:0000256" key="1">
    <source>
        <dbReference type="ARBA" id="ARBA00004571"/>
    </source>
</evidence>